<evidence type="ECO:0000313" key="4">
    <source>
        <dbReference type="Proteomes" id="UP000078561"/>
    </source>
</evidence>
<dbReference type="OMA" id="AMDSEEY"/>
<feature type="region of interest" description="Disordered" evidence="1">
    <location>
        <begin position="1"/>
        <end position="72"/>
    </location>
</feature>
<dbReference type="Gene3D" id="3.40.50.150">
    <property type="entry name" value="Vaccinia Virus protein VP39"/>
    <property type="match status" value="1"/>
</dbReference>
<protein>
    <recommendedName>
        <fullName evidence="2">Methyltransferase domain-containing protein</fullName>
    </recommendedName>
</protein>
<dbReference type="PANTHER" id="PTHR43591">
    <property type="entry name" value="METHYLTRANSFERASE"/>
    <property type="match status" value="1"/>
</dbReference>
<gene>
    <name evidence="3" type="primary">ABSGL_07444.1 scaffold 8890</name>
</gene>
<feature type="domain" description="Methyltransferase" evidence="2">
    <location>
        <begin position="106"/>
        <end position="197"/>
    </location>
</feature>
<dbReference type="InterPro" id="IPR041698">
    <property type="entry name" value="Methyltransf_25"/>
</dbReference>
<dbReference type="InParanoid" id="A0A168P3D1"/>
<keyword evidence="4" id="KW-1185">Reference proteome</keyword>
<dbReference type="PANTHER" id="PTHR43591:SF105">
    <property type="entry name" value="METHYLTRANSFERASE DOMAIN-CONTAINING PROTEIN-RELATED"/>
    <property type="match status" value="1"/>
</dbReference>
<feature type="compositionally biased region" description="Basic residues" evidence="1">
    <location>
        <begin position="54"/>
        <end position="64"/>
    </location>
</feature>
<dbReference type="SUPFAM" id="SSF53335">
    <property type="entry name" value="S-adenosyl-L-methionine-dependent methyltransferases"/>
    <property type="match status" value="1"/>
</dbReference>
<evidence type="ECO:0000313" key="3">
    <source>
        <dbReference type="EMBL" id="SAM01695.1"/>
    </source>
</evidence>
<reference evidence="3" key="1">
    <citation type="submission" date="2016-04" db="EMBL/GenBank/DDBJ databases">
        <authorList>
            <person name="Evans L.H."/>
            <person name="Alamgir A."/>
            <person name="Owens N."/>
            <person name="Weber N.D."/>
            <person name="Virtaneva K."/>
            <person name="Barbian K."/>
            <person name="Babar A."/>
            <person name="Rosenke K."/>
        </authorList>
    </citation>
    <scope>NUCLEOTIDE SEQUENCE [LARGE SCALE GENOMIC DNA]</scope>
    <source>
        <strain evidence="3">CBS 101.48</strain>
    </source>
</reference>
<dbReference type="GO" id="GO:0008168">
    <property type="term" value="F:methyltransferase activity"/>
    <property type="evidence" value="ECO:0007669"/>
    <property type="project" value="TreeGrafter"/>
</dbReference>
<feature type="compositionally biased region" description="Basic residues" evidence="1">
    <location>
        <begin position="13"/>
        <end position="27"/>
    </location>
</feature>
<dbReference type="CDD" id="cd02440">
    <property type="entry name" value="AdoMet_MTases"/>
    <property type="match status" value="1"/>
</dbReference>
<name>A0A168P3D1_ABSGL</name>
<sequence length="337" mass="38952">MGNQSSRIIEKTKKSRPVKQVRRRSTLSHRSAPATISFRPDRRPSASGMIPTPGHHHIKRRKPSSVKSPEDLREWDRLQRQHYLLKNARGTNCCAMDKMETIPETILDVDTGNGIWAFEMAIEYPCSRVIGLGHRSVPEQAGRPSNLEYIQGDINQTWAIPSGSVDLIFQRAMGPTMTTEQWAHVLSENTRVLKPGGYIEWVECDVMHHRPGPIQQAFDQYIQQEWETKHMDFFYTDTFDQLITGQATMELKDHMTWDIPIGEWHDEIHGKQLGFINQDVQKASYRNKKPYYTTAWAMDSEEYDAAVQALLLEFEDYKSFSRFHCWLAKKSIDPSSP</sequence>
<organism evidence="3">
    <name type="scientific">Absidia glauca</name>
    <name type="common">Pin mould</name>
    <dbReference type="NCBI Taxonomy" id="4829"/>
    <lineage>
        <taxon>Eukaryota</taxon>
        <taxon>Fungi</taxon>
        <taxon>Fungi incertae sedis</taxon>
        <taxon>Mucoromycota</taxon>
        <taxon>Mucoromycotina</taxon>
        <taxon>Mucoromycetes</taxon>
        <taxon>Mucorales</taxon>
        <taxon>Cunninghamellaceae</taxon>
        <taxon>Absidia</taxon>
    </lineage>
</organism>
<dbReference type="InterPro" id="IPR029063">
    <property type="entry name" value="SAM-dependent_MTases_sf"/>
</dbReference>
<dbReference type="AlphaFoldDB" id="A0A168P3D1"/>
<dbReference type="EMBL" id="LT553587">
    <property type="protein sequence ID" value="SAM01695.1"/>
    <property type="molecule type" value="Genomic_DNA"/>
</dbReference>
<accession>A0A168P3D1</accession>
<dbReference type="OrthoDB" id="2013972at2759"/>
<dbReference type="Proteomes" id="UP000078561">
    <property type="component" value="Unassembled WGS sequence"/>
</dbReference>
<evidence type="ECO:0000259" key="2">
    <source>
        <dbReference type="Pfam" id="PF13649"/>
    </source>
</evidence>
<dbReference type="STRING" id="4829.A0A168P3D1"/>
<evidence type="ECO:0000256" key="1">
    <source>
        <dbReference type="SAM" id="MobiDB-lite"/>
    </source>
</evidence>
<proteinExistence type="predicted"/>
<dbReference type="Pfam" id="PF13649">
    <property type="entry name" value="Methyltransf_25"/>
    <property type="match status" value="1"/>
</dbReference>